<dbReference type="InterPro" id="IPR029787">
    <property type="entry name" value="Nucleotide_cyclase"/>
</dbReference>
<dbReference type="KEGG" id="rtu:PR017_04890"/>
<dbReference type="PROSITE" id="PS50887">
    <property type="entry name" value="GGDEF"/>
    <property type="match status" value="1"/>
</dbReference>
<feature type="transmembrane region" description="Helical" evidence="3">
    <location>
        <begin position="33"/>
        <end position="54"/>
    </location>
</feature>
<feature type="transmembrane region" description="Helical" evidence="3">
    <location>
        <begin position="66"/>
        <end position="85"/>
    </location>
</feature>
<dbReference type="Gene3D" id="3.30.70.270">
    <property type="match status" value="1"/>
</dbReference>
<dbReference type="SMART" id="SM00267">
    <property type="entry name" value="GGDEF"/>
    <property type="match status" value="1"/>
</dbReference>
<organism evidence="5 6">
    <name type="scientific">Rhizobium tumorigenes</name>
    <dbReference type="NCBI Taxonomy" id="2041385"/>
    <lineage>
        <taxon>Bacteria</taxon>
        <taxon>Pseudomonadati</taxon>
        <taxon>Pseudomonadota</taxon>
        <taxon>Alphaproteobacteria</taxon>
        <taxon>Hyphomicrobiales</taxon>
        <taxon>Rhizobiaceae</taxon>
        <taxon>Rhizobium/Agrobacterium group</taxon>
        <taxon>Rhizobium</taxon>
    </lineage>
</organism>
<dbReference type="FunFam" id="3.30.70.270:FF:000001">
    <property type="entry name" value="Diguanylate cyclase domain protein"/>
    <property type="match status" value="1"/>
</dbReference>
<feature type="transmembrane region" description="Helical" evidence="3">
    <location>
        <begin position="117"/>
        <end position="136"/>
    </location>
</feature>
<dbReference type="RefSeq" id="WP_111220560.1">
    <property type="nucleotide sequence ID" value="NZ_CP117255.1"/>
</dbReference>
<feature type="transmembrane region" description="Helical" evidence="3">
    <location>
        <begin position="6"/>
        <end position="26"/>
    </location>
</feature>
<dbReference type="InterPro" id="IPR050469">
    <property type="entry name" value="Diguanylate_Cyclase"/>
</dbReference>
<evidence type="ECO:0000256" key="3">
    <source>
        <dbReference type="SAM" id="Phobius"/>
    </source>
</evidence>
<evidence type="ECO:0000259" key="4">
    <source>
        <dbReference type="PROSITE" id="PS50887"/>
    </source>
</evidence>
<reference evidence="6" key="2">
    <citation type="journal article" date="2023" name="MicrobiologyOpen">
        <title>Genomics of the tumorigenes clade of the family Rhizobiaceae and description of Rhizobium rhododendri sp. nov.</title>
        <authorList>
            <person name="Kuzmanovic N."/>
            <person name="diCenzo G.C."/>
            <person name="Bunk B."/>
            <person name="Sproeer C."/>
            <person name="Fruehling A."/>
            <person name="Neumann-Schaal M."/>
            <person name="Overmann J."/>
            <person name="Smalla K."/>
        </authorList>
    </citation>
    <scope>NUCLEOTIDE SEQUENCE [LARGE SCALE GENOMIC DNA]</scope>
    <source>
        <strain evidence="6">1078</strain>
    </source>
</reference>
<dbReference type="PANTHER" id="PTHR45138:SF9">
    <property type="entry name" value="DIGUANYLATE CYCLASE DGCM-RELATED"/>
    <property type="match status" value="1"/>
</dbReference>
<proteinExistence type="predicted"/>
<dbReference type="AlphaFoldDB" id="A0AAF1KEB0"/>
<evidence type="ECO:0000256" key="2">
    <source>
        <dbReference type="ARBA" id="ARBA00034247"/>
    </source>
</evidence>
<keyword evidence="6" id="KW-1185">Reference proteome</keyword>
<dbReference type="SUPFAM" id="SSF55073">
    <property type="entry name" value="Nucleotide cyclase"/>
    <property type="match status" value="1"/>
</dbReference>
<feature type="transmembrane region" description="Helical" evidence="3">
    <location>
        <begin position="92"/>
        <end position="111"/>
    </location>
</feature>
<protein>
    <recommendedName>
        <fullName evidence="1">diguanylate cyclase</fullName>
        <ecNumber evidence="1">2.7.7.65</ecNumber>
    </recommendedName>
</protein>
<comment type="catalytic activity">
    <reaction evidence="2">
        <text>2 GTP = 3',3'-c-di-GMP + 2 diphosphate</text>
        <dbReference type="Rhea" id="RHEA:24898"/>
        <dbReference type="ChEBI" id="CHEBI:33019"/>
        <dbReference type="ChEBI" id="CHEBI:37565"/>
        <dbReference type="ChEBI" id="CHEBI:58805"/>
        <dbReference type="EC" id="2.7.7.65"/>
    </reaction>
</comment>
<evidence type="ECO:0000313" key="5">
    <source>
        <dbReference type="EMBL" id="WFR96471.1"/>
    </source>
</evidence>
<dbReference type="GO" id="GO:0052621">
    <property type="term" value="F:diguanylate cyclase activity"/>
    <property type="evidence" value="ECO:0007669"/>
    <property type="project" value="UniProtKB-EC"/>
</dbReference>
<feature type="domain" description="GGDEF" evidence="4">
    <location>
        <begin position="246"/>
        <end position="379"/>
    </location>
</feature>
<dbReference type="NCBIfam" id="TIGR00254">
    <property type="entry name" value="GGDEF"/>
    <property type="match status" value="1"/>
</dbReference>
<reference evidence="5 6" key="1">
    <citation type="journal article" date="2018" name="Sci. Rep.">
        <title>Rhizobium tumorigenes sp. nov., a novel plant tumorigenic bacterium isolated from cane gall tumors on thornless blackberry.</title>
        <authorList>
            <person name="Kuzmanovi N."/>
            <person name="Smalla K."/>
            <person name="Gronow S."/>
            <person name="PuBawska J."/>
        </authorList>
    </citation>
    <scope>NUCLEOTIDE SEQUENCE [LARGE SCALE GENOMIC DNA]</scope>
    <source>
        <strain evidence="5 6">1078</strain>
    </source>
</reference>
<accession>A0AAF1KEB0</accession>
<keyword evidence="3" id="KW-1133">Transmembrane helix</keyword>
<sequence length="417" mass="45333">MFNITTGLTIWCSEATTLAVVLFFAWRSDRRSSFYLLWSIGFASRAVGYALISLQGLMPNILTIDLGNLLTFLGQSAWIAGFSLFDKRRPEWTALLPPAIWLIGISLPWVHDDLANRVVLFLLASAASATLLAAAVRPVTSRPEAARMPLAFVLMTLASLCFVIALSAVVFRPSPEAALTYRTVTVLVNALLITIGVVLTGHVLVQRSQRRWRALSLNDSLTTAFNRRGLLEFFGLLRRETTSPSRLIAALLFDLDHFKSINDRYGHQTGDQVLCEFVTITRKCLPRGGALGRMGGEEFMAFITVTDQTEAEAVAETIRSEFCRTPLQIEGAAVSASVSVGVALATAEAADWDKLTGAADRALYAAKRAGRNCTVVFSEAATETANSVSSEQEAGELVPTVDDQIQALQRIGTLARS</sequence>
<dbReference type="EMBL" id="CP117255">
    <property type="protein sequence ID" value="WFR96471.1"/>
    <property type="molecule type" value="Genomic_DNA"/>
</dbReference>
<dbReference type="Pfam" id="PF00990">
    <property type="entry name" value="GGDEF"/>
    <property type="match status" value="1"/>
</dbReference>
<dbReference type="InterPro" id="IPR043128">
    <property type="entry name" value="Rev_trsase/Diguanyl_cyclase"/>
</dbReference>
<keyword evidence="3" id="KW-0472">Membrane</keyword>
<dbReference type="PANTHER" id="PTHR45138">
    <property type="entry name" value="REGULATORY COMPONENTS OF SENSORY TRANSDUCTION SYSTEM"/>
    <property type="match status" value="1"/>
</dbReference>
<gene>
    <name evidence="5" type="ORF">PR017_04890</name>
</gene>
<name>A0AAF1KEB0_9HYPH</name>
<dbReference type="InterPro" id="IPR000160">
    <property type="entry name" value="GGDEF_dom"/>
</dbReference>
<feature type="transmembrane region" description="Helical" evidence="3">
    <location>
        <begin position="183"/>
        <end position="205"/>
    </location>
</feature>
<dbReference type="Proteomes" id="UP000249499">
    <property type="component" value="Chromosome"/>
</dbReference>
<evidence type="ECO:0000256" key="1">
    <source>
        <dbReference type="ARBA" id="ARBA00012528"/>
    </source>
</evidence>
<keyword evidence="3" id="KW-0812">Transmembrane</keyword>
<evidence type="ECO:0000313" key="6">
    <source>
        <dbReference type="Proteomes" id="UP000249499"/>
    </source>
</evidence>
<dbReference type="CDD" id="cd01949">
    <property type="entry name" value="GGDEF"/>
    <property type="match status" value="1"/>
</dbReference>
<feature type="transmembrane region" description="Helical" evidence="3">
    <location>
        <begin position="148"/>
        <end position="171"/>
    </location>
</feature>
<dbReference type="EC" id="2.7.7.65" evidence="1"/>